<dbReference type="EC" id="4.3.1.17" evidence="11"/>
<dbReference type="RefSeq" id="WP_013048306.1">
    <property type="nucleotide sequence ID" value="NC_014011.1"/>
</dbReference>
<dbReference type="GO" id="GO:0051539">
    <property type="term" value="F:4 iron, 4 sulfur cluster binding"/>
    <property type="evidence" value="ECO:0007669"/>
    <property type="project" value="UniProtKB-UniRule"/>
</dbReference>
<evidence type="ECO:0000256" key="4">
    <source>
        <dbReference type="ARBA" id="ARBA00022432"/>
    </source>
</evidence>
<dbReference type="NCBIfam" id="TIGR00718">
    <property type="entry name" value="sda_alpha"/>
    <property type="match status" value="1"/>
</dbReference>
<dbReference type="STRING" id="572547.Amico_0913"/>
<evidence type="ECO:0000256" key="6">
    <source>
        <dbReference type="ARBA" id="ARBA00022723"/>
    </source>
</evidence>
<dbReference type="InterPro" id="IPR029009">
    <property type="entry name" value="ASB_dom_sf"/>
</dbReference>
<dbReference type="GO" id="GO:0006094">
    <property type="term" value="P:gluconeogenesis"/>
    <property type="evidence" value="ECO:0007669"/>
    <property type="project" value="UniProtKB-KW"/>
</dbReference>
<dbReference type="InterPro" id="IPR004642">
    <property type="entry name" value="Ser_deHydtase_asu"/>
</dbReference>
<comment type="pathway">
    <text evidence="2">Carbohydrate biosynthesis; gluconeogenesis.</text>
</comment>
<protein>
    <recommendedName>
        <fullName evidence="11">L-serine dehydratase</fullName>
        <ecNumber evidence="11">4.3.1.17</ecNumber>
    </recommendedName>
</protein>
<evidence type="ECO:0000256" key="5">
    <source>
        <dbReference type="ARBA" id="ARBA00022485"/>
    </source>
</evidence>
<keyword evidence="5 11" id="KW-0004">4Fe-4S</keyword>
<evidence type="ECO:0000256" key="10">
    <source>
        <dbReference type="ARBA" id="ARBA00049406"/>
    </source>
</evidence>
<evidence type="ECO:0000256" key="11">
    <source>
        <dbReference type="RuleBase" id="RU366059"/>
    </source>
</evidence>
<evidence type="ECO:0000256" key="8">
    <source>
        <dbReference type="ARBA" id="ARBA00023014"/>
    </source>
</evidence>
<comment type="catalytic activity">
    <reaction evidence="10 11">
        <text>L-serine = pyruvate + NH4(+)</text>
        <dbReference type="Rhea" id="RHEA:19169"/>
        <dbReference type="ChEBI" id="CHEBI:15361"/>
        <dbReference type="ChEBI" id="CHEBI:28938"/>
        <dbReference type="ChEBI" id="CHEBI:33384"/>
        <dbReference type="EC" id="4.3.1.17"/>
    </reaction>
</comment>
<dbReference type="InterPro" id="IPR051318">
    <property type="entry name" value="Fe-S_L-Ser"/>
</dbReference>
<dbReference type="Gene3D" id="3.30.1330.90">
    <property type="entry name" value="D-3-phosphoglycerate dehydrogenase, domain 3"/>
    <property type="match status" value="1"/>
</dbReference>
<sequence>MKHSILNDVLGPVMRGPSSSHTAASYRIAAIARSLLKSSLKEVIFTFDREGSYGEVFRQQGSDLAFAAGALGWDITDSRFEDVLGIAQRKGKLILFQIDDISDSNHPNEVLVSMAGTGGDSVELLARSVGGGAIVITKIDGWPVWITGDSHDLFIVTNSEGKDSLLLKIEEHNRNERSVTIHERDGQFLIHIAYLRRPVKEILKNLESMTGVLSLKISCPVVYACPGEPLFTSAKELLKIVGEKGKSLADASLSYESQMLKLPEEEIWAEMSSRLEIMEEAARAGIEDHPFEMKLIRPSAGKIYKAEIEGKLPIGGLHSQAMARALGVMHVNASKGIICAAPTAGSSGVIPGVILTLAERFRLSREEKIRALFTASAIGLIVAIRATFSAEVAGCQAEIGVAGAMASAAVVEVAGGSPEQALDAASIFLQNSLGSICDPVQGFVEIPCHTRNGVAASSAFVCADIVMGGYFNPLPFDEVVDAMYSVGKLLPRELRCTAKGGLSICPSGCALPLLSK</sequence>
<comment type="similarity">
    <text evidence="3 11">Belongs to the iron-sulfur dependent L-serine dehydratase family.</text>
</comment>
<keyword evidence="6 11" id="KW-0479">Metal-binding</keyword>
<evidence type="ECO:0000256" key="3">
    <source>
        <dbReference type="ARBA" id="ARBA00008636"/>
    </source>
</evidence>
<keyword evidence="14" id="KW-1185">Reference proteome</keyword>
<dbReference type="PANTHER" id="PTHR30182">
    <property type="entry name" value="L-SERINE DEHYDRATASE"/>
    <property type="match status" value="1"/>
</dbReference>
<evidence type="ECO:0000259" key="12">
    <source>
        <dbReference type="Pfam" id="PF03313"/>
    </source>
</evidence>
<keyword evidence="8 11" id="KW-0411">Iron-sulfur</keyword>
<dbReference type="Pfam" id="PF03313">
    <property type="entry name" value="SDH_alpha"/>
    <property type="match status" value="1"/>
</dbReference>
<dbReference type="KEGG" id="aco:Amico_0913"/>
<keyword evidence="4 11" id="KW-0312">Gluconeogenesis</keyword>
<dbReference type="PANTHER" id="PTHR30182:SF1">
    <property type="entry name" value="L-SERINE DEHYDRATASE 1"/>
    <property type="match status" value="1"/>
</dbReference>
<evidence type="ECO:0000313" key="14">
    <source>
        <dbReference type="Proteomes" id="UP000002366"/>
    </source>
</evidence>
<dbReference type="HOGENOM" id="CLU_022305_3_2_0"/>
<dbReference type="eggNOG" id="COG1760">
    <property type="taxonomic scope" value="Bacteria"/>
</dbReference>
<evidence type="ECO:0000256" key="2">
    <source>
        <dbReference type="ARBA" id="ARBA00004742"/>
    </source>
</evidence>
<dbReference type="SUPFAM" id="SSF143548">
    <property type="entry name" value="Serine metabolism enzymes domain"/>
    <property type="match status" value="1"/>
</dbReference>
<evidence type="ECO:0000256" key="7">
    <source>
        <dbReference type="ARBA" id="ARBA00023004"/>
    </source>
</evidence>
<dbReference type="AlphaFoldDB" id="D5EER1"/>
<dbReference type="InterPro" id="IPR005130">
    <property type="entry name" value="Ser_deHydtase-like_asu"/>
</dbReference>
<accession>D5EER1</accession>
<keyword evidence="9 11" id="KW-0456">Lyase</keyword>
<comment type="cofactor">
    <cofactor evidence="1 11">
        <name>[4Fe-4S] cluster</name>
        <dbReference type="ChEBI" id="CHEBI:49883"/>
    </cofactor>
</comment>
<keyword evidence="7 11" id="KW-0408">Iron</keyword>
<proteinExistence type="inferred from homology"/>
<name>D5EER1_AMICL</name>
<gene>
    <name evidence="13" type="ordered locus">Amico_0913</name>
</gene>
<feature type="domain" description="Serine dehydratase-like alpha subunit" evidence="12">
    <location>
        <begin position="243"/>
        <end position="502"/>
    </location>
</feature>
<dbReference type="EMBL" id="CP001997">
    <property type="protein sequence ID" value="ADE57043.1"/>
    <property type="molecule type" value="Genomic_DNA"/>
</dbReference>
<dbReference type="OrthoDB" id="9805537at2"/>
<reference evidence="13 14" key="1">
    <citation type="journal article" date="2010" name="Stand. Genomic Sci.">
        <title>Complete genome sequence of Aminobacterium colombiense type strain (ALA-1).</title>
        <authorList>
            <person name="Chertkov O."/>
            <person name="Sikorski J."/>
            <person name="Brambilla E."/>
            <person name="Lapidus A."/>
            <person name="Copeland A."/>
            <person name="Glavina Del Rio T."/>
            <person name="Nolan M."/>
            <person name="Lucas S."/>
            <person name="Tice H."/>
            <person name="Cheng J.F."/>
            <person name="Han C."/>
            <person name="Detter J.C."/>
            <person name="Bruce D."/>
            <person name="Tapia R."/>
            <person name="Goodwin L."/>
            <person name="Pitluck S."/>
            <person name="Liolios K."/>
            <person name="Ivanova N."/>
            <person name="Mavromatis K."/>
            <person name="Ovchinnikova G."/>
            <person name="Pati A."/>
            <person name="Chen A."/>
            <person name="Palaniappan K."/>
            <person name="Land M."/>
            <person name="Hauser L."/>
            <person name="Chang Y.J."/>
            <person name="Jeffries C.D."/>
            <person name="Spring S."/>
            <person name="Rohde M."/>
            <person name="Goker M."/>
            <person name="Bristow J."/>
            <person name="Eisen J.A."/>
            <person name="Markowitz V."/>
            <person name="Hugenholtz P."/>
            <person name="Kyrpides N.C."/>
            <person name="Klenk H.P."/>
        </authorList>
    </citation>
    <scope>NUCLEOTIDE SEQUENCE [LARGE SCALE GENOMIC DNA]</scope>
    <source>
        <strain evidence="14">DSM 12261 / ALA-1</strain>
    </source>
</reference>
<evidence type="ECO:0000313" key="13">
    <source>
        <dbReference type="EMBL" id="ADE57043.1"/>
    </source>
</evidence>
<organism evidence="13 14">
    <name type="scientific">Aminobacterium colombiense (strain DSM 12261 / ALA-1)</name>
    <dbReference type="NCBI Taxonomy" id="572547"/>
    <lineage>
        <taxon>Bacteria</taxon>
        <taxon>Thermotogati</taxon>
        <taxon>Synergistota</taxon>
        <taxon>Synergistia</taxon>
        <taxon>Synergistales</taxon>
        <taxon>Aminobacteriaceae</taxon>
        <taxon>Aminobacterium</taxon>
    </lineage>
</organism>
<evidence type="ECO:0000256" key="1">
    <source>
        <dbReference type="ARBA" id="ARBA00001966"/>
    </source>
</evidence>
<dbReference type="GO" id="GO:0003941">
    <property type="term" value="F:L-serine ammonia-lyase activity"/>
    <property type="evidence" value="ECO:0007669"/>
    <property type="project" value="UniProtKB-UniRule"/>
</dbReference>
<dbReference type="Proteomes" id="UP000002366">
    <property type="component" value="Chromosome"/>
</dbReference>
<evidence type="ECO:0000256" key="9">
    <source>
        <dbReference type="ARBA" id="ARBA00023239"/>
    </source>
</evidence>
<dbReference type="GO" id="GO:0046872">
    <property type="term" value="F:metal ion binding"/>
    <property type="evidence" value="ECO:0007669"/>
    <property type="project" value="UniProtKB-KW"/>
</dbReference>